<evidence type="ECO:0000313" key="2">
    <source>
        <dbReference type="EMBL" id="CAG9329924.1"/>
    </source>
</evidence>
<keyword evidence="3" id="KW-1185">Reference proteome</keyword>
<feature type="compositionally biased region" description="Polar residues" evidence="1">
    <location>
        <begin position="1"/>
        <end position="16"/>
    </location>
</feature>
<gene>
    <name evidence="2" type="ORF">BSTOLATCC_MIC50040</name>
</gene>
<evidence type="ECO:0000313" key="3">
    <source>
        <dbReference type="Proteomes" id="UP001162131"/>
    </source>
</evidence>
<organism evidence="2 3">
    <name type="scientific">Blepharisma stoltei</name>
    <dbReference type="NCBI Taxonomy" id="1481888"/>
    <lineage>
        <taxon>Eukaryota</taxon>
        <taxon>Sar</taxon>
        <taxon>Alveolata</taxon>
        <taxon>Ciliophora</taxon>
        <taxon>Postciliodesmatophora</taxon>
        <taxon>Heterotrichea</taxon>
        <taxon>Heterotrichida</taxon>
        <taxon>Blepharismidae</taxon>
        <taxon>Blepharisma</taxon>
    </lineage>
</organism>
<reference evidence="2" key="1">
    <citation type="submission" date="2021-09" db="EMBL/GenBank/DDBJ databases">
        <authorList>
            <consortium name="AG Swart"/>
            <person name="Singh M."/>
            <person name="Singh A."/>
            <person name="Seah K."/>
            <person name="Emmerich C."/>
        </authorList>
    </citation>
    <scope>NUCLEOTIDE SEQUENCE</scope>
    <source>
        <strain evidence="2">ATCC30299</strain>
    </source>
</reference>
<protein>
    <submittedName>
        <fullName evidence="2">Uncharacterized protein</fullName>
    </submittedName>
</protein>
<dbReference type="Proteomes" id="UP001162131">
    <property type="component" value="Unassembled WGS sequence"/>
</dbReference>
<name>A0AAU9JW08_9CILI</name>
<dbReference type="EMBL" id="CAJZBQ010000050">
    <property type="protein sequence ID" value="CAG9329924.1"/>
    <property type="molecule type" value="Genomic_DNA"/>
</dbReference>
<feature type="compositionally biased region" description="Basic and acidic residues" evidence="1">
    <location>
        <begin position="75"/>
        <end position="86"/>
    </location>
</feature>
<evidence type="ECO:0000256" key="1">
    <source>
        <dbReference type="SAM" id="MobiDB-lite"/>
    </source>
</evidence>
<dbReference type="AlphaFoldDB" id="A0AAU9JW08"/>
<accession>A0AAU9JW08</accession>
<feature type="region of interest" description="Disordered" evidence="1">
    <location>
        <begin position="153"/>
        <end position="175"/>
    </location>
</feature>
<proteinExistence type="predicted"/>
<sequence length="211" mass="23985">MEQVDPQSNTSSNYSTKEPDLIIDLKDSNTDFISLSKETHDLNRMSKKTEEKLNLADSDHEENNSGSDSENEEFSANHRSQDITEIRMIEEPTRKVHSVTIPPVKANQFSTNRSEQGQNHYNQGRFNKPDPFQEIINLQSPITAVSAFDEKKSQGDLEGTEYGSEAKLSVNSPRKASNRLRATSNFTNKTEEFMENHDDRARSQCVKCILQ</sequence>
<comment type="caution">
    <text evidence="2">The sequence shown here is derived from an EMBL/GenBank/DDBJ whole genome shotgun (WGS) entry which is preliminary data.</text>
</comment>
<feature type="compositionally biased region" description="Basic and acidic residues" evidence="1">
    <location>
        <begin position="37"/>
        <end position="63"/>
    </location>
</feature>
<feature type="region of interest" description="Disordered" evidence="1">
    <location>
        <begin position="36"/>
        <end position="86"/>
    </location>
</feature>
<feature type="region of interest" description="Disordered" evidence="1">
    <location>
        <begin position="1"/>
        <end position="21"/>
    </location>
</feature>